<dbReference type="EMBL" id="JAKCXM010000636">
    <property type="protein sequence ID" value="KAJ0392434.1"/>
    <property type="molecule type" value="Genomic_DNA"/>
</dbReference>
<protein>
    <submittedName>
        <fullName evidence="1">Uncharacterized protein</fullName>
    </submittedName>
</protein>
<evidence type="ECO:0000313" key="2">
    <source>
        <dbReference type="Proteomes" id="UP001209570"/>
    </source>
</evidence>
<name>A0AAD5LU63_PYTIN</name>
<sequence length="325" mass="36086">MVFSQVVRRVTQRAAHVPRSMPAQEARRAFRQPAAVAASASFGTKAATPAASRPVHHTADVTGVLVGVAAVGALVGVAKMWWDASSAPAGRGASATRHQHIARDDLAQFFEELKASVQELFVGVTQLPQIDEQFRKHLKSQNIEVGEEEYKQALQQQLFEVLQNIEQQVVGARGWSSDSFAHALELYGEDELIARLQKELGELMQSVFPAPELPEHLTPEKVLVILEALVVGMEKAMRSMLEHARNEGITDPAKALEEFQQIYLDQVQQLTFEEMKKHDIPADLFNIALQKFHGENAEFRRKVEALYAQQAAAFRRMGLDISGSE</sequence>
<reference evidence="1" key="1">
    <citation type="submission" date="2021-12" db="EMBL/GenBank/DDBJ databases">
        <title>Prjna785345.</title>
        <authorList>
            <person name="Rujirawat T."/>
            <person name="Krajaejun T."/>
        </authorList>
    </citation>
    <scope>NUCLEOTIDE SEQUENCE</scope>
    <source>
        <strain evidence="1">Pi057C3</strain>
    </source>
</reference>
<proteinExistence type="predicted"/>
<accession>A0AAD5LU63</accession>
<keyword evidence="2" id="KW-1185">Reference proteome</keyword>
<evidence type="ECO:0000313" key="1">
    <source>
        <dbReference type="EMBL" id="KAJ0392434.1"/>
    </source>
</evidence>
<dbReference type="AlphaFoldDB" id="A0AAD5LU63"/>
<gene>
    <name evidence="1" type="ORF">P43SY_006500</name>
</gene>
<dbReference type="Proteomes" id="UP001209570">
    <property type="component" value="Unassembled WGS sequence"/>
</dbReference>
<organism evidence="1 2">
    <name type="scientific">Pythium insidiosum</name>
    <name type="common">Pythiosis disease agent</name>
    <dbReference type="NCBI Taxonomy" id="114742"/>
    <lineage>
        <taxon>Eukaryota</taxon>
        <taxon>Sar</taxon>
        <taxon>Stramenopiles</taxon>
        <taxon>Oomycota</taxon>
        <taxon>Peronosporomycetes</taxon>
        <taxon>Pythiales</taxon>
        <taxon>Pythiaceae</taxon>
        <taxon>Pythium</taxon>
    </lineage>
</organism>
<comment type="caution">
    <text evidence="1">The sequence shown here is derived from an EMBL/GenBank/DDBJ whole genome shotgun (WGS) entry which is preliminary data.</text>
</comment>